<feature type="transmembrane region" description="Helical" evidence="2">
    <location>
        <begin position="21"/>
        <end position="41"/>
    </location>
</feature>
<organism evidence="3 4">
    <name type="scientific">Novosphingobium rhizovicinum</name>
    <dbReference type="NCBI Taxonomy" id="3228928"/>
    <lineage>
        <taxon>Bacteria</taxon>
        <taxon>Pseudomonadati</taxon>
        <taxon>Pseudomonadota</taxon>
        <taxon>Alphaproteobacteria</taxon>
        <taxon>Sphingomonadales</taxon>
        <taxon>Sphingomonadaceae</taxon>
        <taxon>Novosphingobium</taxon>
    </lineage>
</organism>
<keyword evidence="2" id="KW-0812">Transmembrane</keyword>
<accession>A0ABV3RCI7</accession>
<feature type="compositionally biased region" description="Low complexity" evidence="1">
    <location>
        <begin position="290"/>
        <end position="320"/>
    </location>
</feature>
<proteinExistence type="predicted"/>
<protein>
    <recommendedName>
        <fullName evidence="5">Inner membrane protein</fullName>
    </recommendedName>
</protein>
<dbReference type="Proteomes" id="UP001556118">
    <property type="component" value="Unassembled WGS sequence"/>
</dbReference>
<dbReference type="EMBL" id="JBFNXR010000047">
    <property type="protein sequence ID" value="MEW9855799.1"/>
    <property type="molecule type" value="Genomic_DNA"/>
</dbReference>
<evidence type="ECO:0008006" key="5">
    <source>
        <dbReference type="Google" id="ProtNLM"/>
    </source>
</evidence>
<reference evidence="3 4" key="1">
    <citation type="submission" date="2024-06" db="EMBL/GenBank/DDBJ databases">
        <title>Novosphingobium rhizovicinus M1R2S20.</title>
        <authorList>
            <person name="Sun J.-Q."/>
        </authorList>
    </citation>
    <scope>NUCLEOTIDE SEQUENCE [LARGE SCALE GENOMIC DNA]</scope>
    <source>
        <strain evidence="3 4">M1R2S20</strain>
    </source>
</reference>
<evidence type="ECO:0000256" key="1">
    <source>
        <dbReference type="SAM" id="MobiDB-lite"/>
    </source>
</evidence>
<evidence type="ECO:0000313" key="3">
    <source>
        <dbReference type="EMBL" id="MEW9855799.1"/>
    </source>
</evidence>
<keyword evidence="2" id="KW-0472">Membrane</keyword>
<gene>
    <name evidence="3" type="ORF">ABUH87_11655</name>
</gene>
<evidence type="ECO:0000313" key="4">
    <source>
        <dbReference type="Proteomes" id="UP001556118"/>
    </source>
</evidence>
<sequence>MQDDISTMTVAPRARRSGGGYLLVGLIAFLLGMASVGALVWRGDLDRFLSAREPAGEAAVTAPAPAVANPSAASASPAALAAMTSLETRLALLEDRFSRLDFQADAASGNAARAEGLLIANAARRMIERGEPLGYVADQLRLRFADAQPRAVETITEFARHPVTLDQLSARLEALAPDLTNNSQELSFWQRARQELSSLFVVRRDSPTLVAPAARIDRARLMLTARRMGPAIDEVERLPGAELANNWIADARRFQNVQRALDLIETTAMLEPRRLKDGTGQDVHQPSPLSTPAEAEGAAPPGASPSPSASSPEASPTPAN</sequence>
<dbReference type="RefSeq" id="WP_367773777.1">
    <property type="nucleotide sequence ID" value="NZ_JBFNXR010000047.1"/>
</dbReference>
<name>A0ABV3RCI7_9SPHN</name>
<evidence type="ECO:0000256" key="2">
    <source>
        <dbReference type="SAM" id="Phobius"/>
    </source>
</evidence>
<keyword evidence="4" id="KW-1185">Reference proteome</keyword>
<comment type="caution">
    <text evidence="3">The sequence shown here is derived from an EMBL/GenBank/DDBJ whole genome shotgun (WGS) entry which is preliminary data.</text>
</comment>
<keyword evidence="2" id="KW-1133">Transmembrane helix</keyword>
<feature type="region of interest" description="Disordered" evidence="1">
    <location>
        <begin position="272"/>
        <end position="320"/>
    </location>
</feature>